<evidence type="ECO:0000313" key="1">
    <source>
        <dbReference type="EMBL" id="KAH7848135.1"/>
    </source>
</evidence>
<sequence>MVEKPGVFFFKRLGGKKKGGGGGGGWWKLKSSGLRWKGLRFRIWFVDGFLFKILSVCEAIVVVANLCFFYLCCGCRV</sequence>
<name>A0ACB7Y561_9ERIC</name>
<comment type="caution">
    <text evidence="1">The sequence shown here is derived from an EMBL/GenBank/DDBJ whole genome shotgun (WGS) entry which is preliminary data.</text>
</comment>
<evidence type="ECO:0000313" key="2">
    <source>
        <dbReference type="Proteomes" id="UP000828048"/>
    </source>
</evidence>
<protein>
    <submittedName>
        <fullName evidence="1">Uncharacterized protein</fullName>
    </submittedName>
</protein>
<proteinExistence type="predicted"/>
<dbReference type="Proteomes" id="UP000828048">
    <property type="component" value="Chromosome 5"/>
</dbReference>
<accession>A0ACB7Y561</accession>
<keyword evidence="2" id="KW-1185">Reference proteome</keyword>
<gene>
    <name evidence="1" type="ORF">Vadar_034140</name>
</gene>
<reference evidence="1 2" key="1">
    <citation type="journal article" date="2021" name="Hortic Res">
        <title>High-quality reference genome and annotation aids understanding of berry development for evergreen blueberry (Vaccinium darrowii).</title>
        <authorList>
            <person name="Yu J."/>
            <person name="Hulse-Kemp A.M."/>
            <person name="Babiker E."/>
            <person name="Staton M."/>
        </authorList>
    </citation>
    <scope>NUCLEOTIDE SEQUENCE [LARGE SCALE GENOMIC DNA]</scope>
    <source>
        <strain evidence="2">cv. NJ 8807/NJ 8810</strain>
        <tissue evidence="1">Young leaf</tissue>
    </source>
</reference>
<organism evidence="1 2">
    <name type="scientific">Vaccinium darrowii</name>
    <dbReference type="NCBI Taxonomy" id="229202"/>
    <lineage>
        <taxon>Eukaryota</taxon>
        <taxon>Viridiplantae</taxon>
        <taxon>Streptophyta</taxon>
        <taxon>Embryophyta</taxon>
        <taxon>Tracheophyta</taxon>
        <taxon>Spermatophyta</taxon>
        <taxon>Magnoliopsida</taxon>
        <taxon>eudicotyledons</taxon>
        <taxon>Gunneridae</taxon>
        <taxon>Pentapetalae</taxon>
        <taxon>asterids</taxon>
        <taxon>Ericales</taxon>
        <taxon>Ericaceae</taxon>
        <taxon>Vaccinioideae</taxon>
        <taxon>Vaccinieae</taxon>
        <taxon>Vaccinium</taxon>
    </lineage>
</organism>
<dbReference type="EMBL" id="CM037155">
    <property type="protein sequence ID" value="KAH7848135.1"/>
    <property type="molecule type" value="Genomic_DNA"/>
</dbReference>